<feature type="transmembrane region" description="Helical" evidence="5">
    <location>
        <begin position="37"/>
        <end position="55"/>
    </location>
</feature>
<reference evidence="7 8" key="1">
    <citation type="submission" date="2018-03" db="EMBL/GenBank/DDBJ databases">
        <title>Blue discolouration in mozzarella cheese caused by Pseudomonas fluorescens.</title>
        <authorList>
            <person name="Chiesa F."/>
            <person name="Dalmasso A."/>
            <person name="Lomonaco S."/>
        </authorList>
    </citation>
    <scope>NUCLEOTIDE SEQUENCE [LARGE SCALE GENOMIC DNA]</scope>
    <source>
        <strain evidence="7 8">11293</strain>
    </source>
</reference>
<evidence type="ECO:0000256" key="2">
    <source>
        <dbReference type="ARBA" id="ARBA00022692"/>
    </source>
</evidence>
<comment type="subcellular location">
    <subcellularLocation>
        <location evidence="1">Membrane</location>
        <topology evidence="1">Multi-pass membrane protein</topology>
    </subcellularLocation>
</comment>
<feature type="domain" description="O-antigen ligase-related" evidence="6">
    <location>
        <begin position="32"/>
        <end position="146"/>
    </location>
</feature>
<name>A0A2T0IHT8_PSEFL</name>
<dbReference type="Pfam" id="PF04932">
    <property type="entry name" value="Wzy_C"/>
    <property type="match status" value="1"/>
</dbReference>
<keyword evidence="3 5" id="KW-1133">Transmembrane helix</keyword>
<dbReference type="Proteomes" id="UP000239731">
    <property type="component" value="Unassembled WGS sequence"/>
</dbReference>
<feature type="transmembrane region" description="Helical" evidence="5">
    <location>
        <begin position="169"/>
        <end position="187"/>
    </location>
</feature>
<comment type="caution">
    <text evidence="7">The sequence shown here is derived from an EMBL/GenBank/DDBJ whole genome shotgun (WGS) entry which is preliminary data.</text>
</comment>
<evidence type="ECO:0000256" key="4">
    <source>
        <dbReference type="ARBA" id="ARBA00023136"/>
    </source>
</evidence>
<dbReference type="PANTHER" id="PTHR37422:SF13">
    <property type="entry name" value="LIPOPOLYSACCHARIDE BIOSYNTHESIS PROTEIN PA4999-RELATED"/>
    <property type="match status" value="1"/>
</dbReference>
<gene>
    <name evidence="7" type="ORF">C7A10_04435</name>
</gene>
<feature type="transmembrane region" description="Helical" evidence="5">
    <location>
        <begin position="130"/>
        <end position="148"/>
    </location>
</feature>
<dbReference type="InterPro" id="IPR007016">
    <property type="entry name" value="O-antigen_ligase-rel_domated"/>
</dbReference>
<dbReference type="RefSeq" id="WP_106117809.1">
    <property type="nucleotide sequence ID" value="NZ_PVUH01000002.1"/>
</dbReference>
<evidence type="ECO:0000256" key="3">
    <source>
        <dbReference type="ARBA" id="ARBA00022989"/>
    </source>
</evidence>
<dbReference type="GO" id="GO:0016020">
    <property type="term" value="C:membrane"/>
    <property type="evidence" value="ECO:0007669"/>
    <property type="project" value="UniProtKB-SubCell"/>
</dbReference>
<evidence type="ECO:0000259" key="6">
    <source>
        <dbReference type="Pfam" id="PF04932"/>
    </source>
</evidence>
<accession>A0A2T0IHT8</accession>
<proteinExistence type="predicted"/>
<dbReference type="AlphaFoldDB" id="A0A2T0IHT8"/>
<keyword evidence="4 5" id="KW-0472">Membrane</keyword>
<dbReference type="InterPro" id="IPR051533">
    <property type="entry name" value="WaaL-like"/>
</dbReference>
<evidence type="ECO:0000256" key="1">
    <source>
        <dbReference type="ARBA" id="ARBA00004141"/>
    </source>
</evidence>
<sequence length="237" mass="26688">MTDLNGGALFNAEFGIRHRDSTVPERSGVALSFRRRLVFSLFSCATIVILFSDYFSELFAKILIMIDNIYSGNWDGVSSGRLGLYVILIEDLIKSPLFGTGFSGYGIFDSELGYFDNDVSTSGYTPHNQYLGALWKMGGIAGIFYLIFLWKIIKPFFKAQQEDEYQKRFYIAMMVIIIPFFTVFNMFQDGLSSPSTGPIFLLIVGFYWRHAVNLNLHKSISKNALPDPCLIPSGQPA</sequence>
<keyword evidence="2 5" id="KW-0812">Transmembrane</keyword>
<evidence type="ECO:0000313" key="7">
    <source>
        <dbReference type="EMBL" id="PRW94881.1"/>
    </source>
</evidence>
<dbReference type="EMBL" id="PVUH01000002">
    <property type="protein sequence ID" value="PRW94881.1"/>
    <property type="molecule type" value="Genomic_DNA"/>
</dbReference>
<dbReference type="PANTHER" id="PTHR37422">
    <property type="entry name" value="TEICHURONIC ACID BIOSYNTHESIS PROTEIN TUAE"/>
    <property type="match status" value="1"/>
</dbReference>
<evidence type="ECO:0000256" key="5">
    <source>
        <dbReference type="SAM" id="Phobius"/>
    </source>
</evidence>
<organism evidence="7 8">
    <name type="scientific">Pseudomonas fluorescens</name>
    <dbReference type="NCBI Taxonomy" id="294"/>
    <lineage>
        <taxon>Bacteria</taxon>
        <taxon>Pseudomonadati</taxon>
        <taxon>Pseudomonadota</taxon>
        <taxon>Gammaproteobacteria</taxon>
        <taxon>Pseudomonadales</taxon>
        <taxon>Pseudomonadaceae</taxon>
        <taxon>Pseudomonas</taxon>
    </lineage>
</organism>
<evidence type="ECO:0000313" key="8">
    <source>
        <dbReference type="Proteomes" id="UP000239731"/>
    </source>
</evidence>
<protein>
    <recommendedName>
        <fullName evidence="6">O-antigen ligase-related domain-containing protein</fullName>
    </recommendedName>
</protein>